<organism evidence="2 3">
    <name type="scientific">Muriicola soli</name>
    <dbReference type="NCBI Taxonomy" id="2507538"/>
    <lineage>
        <taxon>Bacteria</taxon>
        <taxon>Pseudomonadati</taxon>
        <taxon>Bacteroidota</taxon>
        <taxon>Flavobacteriia</taxon>
        <taxon>Flavobacteriales</taxon>
        <taxon>Flavobacteriaceae</taxon>
        <taxon>Muriicola</taxon>
    </lineage>
</organism>
<evidence type="ECO:0000313" key="2">
    <source>
        <dbReference type="EMBL" id="QBA64758.1"/>
    </source>
</evidence>
<feature type="signal peptide" evidence="1">
    <location>
        <begin position="1"/>
        <end position="24"/>
    </location>
</feature>
<dbReference type="OrthoDB" id="826659at2"/>
<dbReference type="Proteomes" id="UP000290889">
    <property type="component" value="Chromosome"/>
</dbReference>
<feature type="chain" id="PRO_5019219506" description="Lipocalin-like domain-containing protein" evidence="1">
    <location>
        <begin position="25"/>
        <end position="158"/>
    </location>
</feature>
<protein>
    <recommendedName>
        <fullName evidence="4">Lipocalin-like domain-containing protein</fullName>
    </recommendedName>
</protein>
<reference evidence="2 3" key="1">
    <citation type="submission" date="2019-01" db="EMBL/GenBank/DDBJ databases">
        <title>Muriicola soli sp. nov., isolated from soil.</title>
        <authorList>
            <person name="Kang H.J."/>
            <person name="Kim S.B."/>
        </authorList>
    </citation>
    <scope>NUCLEOTIDE SEQUENCE [LARGE SCALE GENOMIC DNA]</scope>
    <source>
        <strain evidence="2 3">MMS17-SY002</strain>
    </source>
</reference>
<dbReference type="EMBL" id="CP035544">
    <property type="protein sequence ID" value="QBA64758.1"/>
    <property type="molecule type" value="Genomic_DNA"/>
</dbReference>
<keyword evidence="3" id="KW-1185">Reference proteome</keyword>
<evidence type="ECO:0008006" key="4">
    <source>
        <dbReference type="Google" id="ProtNLM"/>
    </source>
</evidence>
<dbReference type="RefSeq" id="WP_129605379.1">
    <property type="nucleotide sequence ID" value="NZ_CP035544.1"/>
</dbReference>
<gene>
    <name evidence="2" type="ORF">EQY75_09605</name>
</gene>
<dbReference type="KEGG" id="mur:EQY75_09605"/>
<name>A0A411EAS8_9FLAO</name>
<evidence type="ECO:0000256" key="1">
    <source>
        <dbReference type="SAM" id="SignalP"/>
    </source>
</evidence>
<evidence type="ECO:0000313" key="3">
    <source>
        <dbReference type="Proteomes" id="UP000290889"/>
    </source>
</evidence>
<dbReference type="PROSITE" id="PS51257">
    <property type="entry name" value="PROKAR_LIPOPROTEIN"/>
    <property type="match status" value="1"/>
</dbReference>
<proteinExistence type="predicted"/>
<keyword evidence="1" id="KW-0732">Signal</keyword>
<sequence length="158" mass="17204">MKKSIFYFTLISLAIVLSSCSSDNNDEEMQTSSQSVEAVSNLVVSGSWTITSYVDSGTDETSDYSGYSFSFNTDGSLEAVNGTTVITGSWSVTNDDNSDDDDYDSMDDVDFNIFFSAPPAFEELTDDWDIASRSSNRIELIDISGGDGSTDTLVFEKN</sequence>
<accession>A0A411EAS8</accession>
<dbReference type="AlphaFoldDB" id="A0A411EAS8"/>